<dbReference type="RefSeq" id="XP_016607467.1">
    <property type="nucleotide sequence ID" value="XM_016753878.1"/>
</dbReference>
<feature type="chain" id="PRO_5005539995" evidence="2">
    <location>
        <begin position="20"/>
        <end position="272"/>
    </location>
</feature>
<evidence type="ECO:0000313" key="3">
    <source>
        <dbReference type="EMBL" id="KNC99427.1"/>
    </source>
</evidence>
<dbReference type="OrthoDB" id="2120523at2759"/>
<dbReference type="GeneID" id="27689029"/>
<feature type="signal peptide" evidence="2">
    <location>
        <begin position="1"/>
        <end position="19"/>
    </location>
</feature>
<keyword evidence="4" id="KW-1185">Reference proteome</keyword>
<dbReference type="STRING" id="645134.A0A0L0HE93"/>
<dbReference type="InParanoid" id="A0A0L0HE93"/>
<accession>A0A0L0HE93</accession>
<reference evidence="3 4" key="1">
    <citation type="submission" date="2009-08" db="EMBL/GenBank/DDBJ databases">
        <title>The Genome Sequence of Spizellomyces punctatus strain DAOM BR117.</title>
        <authorList>
            <consortium name="The Broad Institute Genome Sequencing Platform"/>
            <person name="Russ C."/>
            <person name="Cuomo C."/>
            <person name="Shea T."/>
            <person name="Young S.K."/>
            <person name="Zeng Q."/>
            <person name="Koehrsen M."/>
            <person name="Haas B."/>
            <person name="Borodovsky M."/>
            <person name="Guigo R."/>
            <person name="Alvarado L."/>
            <person name="Berlin A."/>
            <person name="Bochicchio J."/>
            <person name="Borenstein D."/>
            <person name="Chapman S."/>
            <person name="Chen Z."/>
            <person name="Engels R."/>
            <person name="Freedman E."/>
            <person name="Gellesch M."/>
            <person name="Goldberg J."/>
            <person name="Griggs A."/>
            <person name="Gujja S."/>
            <person name="Heiman D."/>
            <person name="Hepburn T."/>
            <person name="Howarth C."/>
            <person name="Jen D."/>
            <person name="Larson L."/>
            <person name="Lewis B."/>
            <person name="Mehta T."/>
            <person name="Park D."/>
            <person name="Pearson M."/>
            <person name="Roberts A."/>
            <person name="Saif S."/>
            <person name="Shenoy N."/>
            <person name="Sisk P."/>
            <person name="Stolte C."/>
            <person name="Sykes S."/>
            <person name="Thomson T."/>
            <person name="Walk T."/>
            <person name="White J."/>
            <person name="Yandava C."/>
            <person name="Burger G."/>
            <person name="Gray M.W."/>
            <person name="Holland P.W.H."/>
            <person name="King N."/>
            <person name="Lang F.B.F."/>
            <person name="Roger A.J."/>
            <person name="Ruiz-Trillo I."/>
            <person name="Lander E."/>
            <person name="Nusbaum C."/>
        </authorList>
    </citation>
    <scope>NUCLEOTIDE SEQUENCE [LARGE SCALE GENOMIC DNA]</scope>
    <source>
        <strain evidence="3 4">DAOM BR117</strain>
    </source>
</reference>
<feature type="region of interest" description="Disordered" evidence="1">
    <location>
        <begin position="102"/>
        <end position="183"/>
    </location>
</feature>
<keyword evidence="2" id="KW-0732">Signal</keyword>
<name>A0A0L0HE93_SPIPD</name>
<feature type="compositionally biased region" description="Low complexity" evidence="1">
    <location>
        <begin position="143"/>
        <end position="179"/>
    </location>
</feature>
<feature type="compositionally biased region" description="Pro residues" evidence="1">
    <location>
        <begin position="104"/>
        <end position="114"/>
    </location>
</feature>
<gene>
    <name evidence="3" type="ORF">SPPG_05668</name>
</gene>
<dbReference type="VEuPathDB" id="FungiDB:SPPG_05668"/>
<dbReference type="Proteomes" id="UP000053201">
    <property type="component" value="Unassembled WGS sequence"/>
</dbReference>
<evidence type="ECO:0000256" key="2">
    <source>
        <dbReference type="SAM" id="SignalP"/>
    </source>
</evidence>
<dbReference type="AlphaFoldDB" id="A0A0L0HE93"/>
<evidence type="ECO:0000313" key="4">
    <source>
        <dbReference type="Proteomes" id="UP000053201"/>
    </source>
</evidence>
<evidence type="ECO:0000256" key="1">
    <source>
        <dbReference type="SAM" id="MobiDB-lite"/>
    </source>
</evidence>
<organism evidence="3 4">
    <name type="scientific">Spizellomyces punctatus (strain DAOM BR117)</name>
    <dbReference type="NCBI Taxonomy" id="645134"/>
    <lineage>
        <taxon>Eukaryota</taxon>
        <taxon>Fungi</taxon>
        <taxon>Fungi incertae sedis</taxon>
        <taxon>Chytridiomycota</taxon>
        <taxon>Chytridiomycota incertae sedis</taxon>
        <taxon>Chytridiomycetes</taxon>
        <taxon>Spizellomycetales</taxon>
        <taxon>Spizellomycetaceae</taxon>
        <taxon>Spizellomyces</taxon>
    </lineage>
</organism>
<dbReference type="EMBL" id="KQ257458">
    <property type="protein sequence ID" value="KNC99427.1"/>
    <property type="molecule type" value="Genomic_DNA"/>
</dbReference>
<proteinExistence type="predicted"/>
<protein>
    <submittedName>
        <fullName evidence="3">Uncharacterized protein</fullName>
    </submittedName>
</protein>
<sequence length="272" mass="27805">MKVTTVVVACLALASSVAAVEDPKTTQAKNKLSAFCNSLNGAQGSKGENCFNIFGRYTGVILAAAAKNDPCGRTREAQALLDNFGDRPGAVALANEMAHAPINVIPPNPNPPTDVPCGTPLRLPGGQQGPSATAPKPAPSTSPSPAANNNNGNNQNNGNSGNQNNSNGNNNNGNNNNSNLAPGFRAVPGTLAVPGVPDIGIPVSGIQAVDDARAKEHIDRSILLKAAMEFGQRATDPNAVQDLVAKINQVQASKKARTALEAQNGLPSAQVV</sequence>